<comment type="caution">
    <text evidence="1">The sequence shown here is derived from an EMBL/GenBank/DDBJ whole genome shotgun (WGS) entry which is preliminary data.</text>
</comment>
<protein>
    <submittedName>
        <fullName evidence="1">Uncharacterized protein</fullName>
    </submittedName>
</protein>
<evidence type="ECO:0000313" key="2">
    <source>
        <dbReference type="Proteomes" id="UP000521943"/>
    </source>
</evidence>
<dbReference type="EMBL" id="JACGCI010000126">
    <property type="protein sequence ID" value="KAF6744109.1"/>
    <property type="molecule type" value="Genomic_DNA"/>
</dbReference>
<accession>A0A8H6LVW4</accession>
<reference evidence="1 2" key="1">
    <citation type="submission" date="2020-07" db="EMBL/GenBank/DDBJ databases">
        <title>Comparative genomics of pyrophilous fungi reveals a link between fire events and developmental genes.</title>
        <authorList>
            <consortium name="DOE Joint Genome Institute"/>
            <person name="Steindorff A.S."/>
            <person name="Carver A."/>
            <person name="Calhoun S."/>
            <person name="Stillman K."/>
            <person name="Liu H."/>
            <person name="Lipzen A."/>
            <person name="Pangilinan J."/>
            <person name="Labutti K."/>
            <person name="Bruns T.D."/>
            <person name="Grigoriev I.V."/>
        </authorList>
    </citation>
    <scope>NUCLEOTIDE SEQUENCE [LARGE SCALE GENOMIC DNA]</scope>
    <source>
        <strain evidence="1 2">CBS 144469</strain>
    </source>
</reference>
<organism evidence="1 2">
    <name type="scientific">Ephemerocybe angulata</name>
    <dbReference type="NCBI Taxonomy" id="980116"/>
    <lineage>
        <taxon>Eukaryota</taxon>
        <taxon>Fungi</taxon>
        <taxon>Dikarya</taxon>
        <taxon>Basidiomycota</taxon>
        <taxon>Agaricomycotina</taxon>
        <taxon>Agaricomycetes</taxon>
        <taxon>Agaricomycetidae</taxon>
        <taxon>Agaricales</taxon>
        <taxon>Agaricineae</taxon>
        <taxon>Psathyrellaceae</taxon>
        <taxon>Ephemerocybe</taxon>
    </lineage>
</organism>
<dbReference type="AlphaFoldDB" id="A0A8H6LVW4"/>
<keyword evidence="2" id="KW-1185">Reference proteome</keyword>
<evidence type="ECO:0000313" key="1">
    <source>
        <dbReference type="EMBL" id="KAF6744109.1"/>
    </source>
</evidence>
<feature type="non-terminal residue" evidence="1">
    <location>
        <position position="101"/>
    </location>
</feature>
<dbReference type="OrthoDB" id="3007206at2759"/>
<gene>
    <name evidence="1" type="ORF">DFP72DRAFT_762099</name>
</gene>
<name>A0A8H6LVW4_9AGAR</name>
<feature type="non-terminal residue" evidence="1">
    <location>
        <position position="1"/>
    </location>
</feature>
<sequence>DIKTQMPIWYHAGAKTKLKSIYGDKWGVCQRETHHILTVDDMLNHTARLRATGCSLRKNCKCSNCKLDREKGCENPTKCRRNGMKKLDNLTEAWDPRIHTP</sequence>
<dbReference type="Proteomes" id="UP000521943">
    <property type="component" value="Unassembled WGS sequence"/>
</dbReference>
<proteinExistence type="predicted"/>